<dbReference type="OrthoDB" id="308383at2759"/>
<evidence type="ECO:0000259" key="16">
    <source>
        <dbReference type="PROSITE" id="PS50867"/>
    </source>
</evidence>
<dbReference type="InterPro" id="IPR001214">
    <property type="entry name" value="SET_dom"/>
</dbReference>
<evidence type="ECO:0000256" key="12">
    <source>
        <dbReference type="PIRNR" id="PIRNR009343"/>
    </source>
</evidence>
<feature type="domain" description="Chromo" evidence="14">
    <location>
        <begin position="74"/>
        <end position="124"/>
    </location>
</feature>
<dbReference type="GO" id="GO:0008270">
    <property type="term" value="F:zinc ion binding"/>
    <property type="evidence" value="ECO:0007669"/>
    <property type="project" value="UniProtKB-UniRule"/>
</dbReference>
<keyword evidence="6 12" id="KW-0949">S-adenosyl-L-methionine</keyword>
<dbReference type="InterPro" id="IPR011381">
    <property type="entry name" value="H3-K9_MeTrfase_SUV39H1/2-like"/>
</dbReference>
<dbReference type="GO" id="GO:0140949">
    <property type="term" value="F:histone H3K9 trimethyltransferase activity"/>
    <property type="evidence" value="ECO:0007669"/>
    <property type="project" value="UniProtKB-EC"/>
</dbReference>
<evidence type="ECO:0000256" key="13">
    <source>
        <dbReference type="PIRSR" id="PIRSR009343-2"/>
    </source>
</evidence>
<dbReference type="PROSITE" id="PS50868">
    <property type="entry name" value="POST_SET"/>
    <property type="match status" value="1"/>
</dbReference>
<dbReference type="SMART" id="SM00317">
    <property type="entry name" value="SET"/>
    <property type="match status" value="1"/>
</dbReference>
<evidence type="ECO:0000256" key="1">
    <source>
        <dbReference type="ARBA" id="ARBA00004123"/>
    </source>
</evidence>
<dbReference type="InterPro" id="IPR050973">
    <property type="entry name" value="H3K9_Histone-Lys_N-MTase"/>
</dbReference>
<dbReference type="Pfam" id="PF05033">
    <property type="entry name" value="Pre-SET"/>
    <property type="match status" value="1"/>
</dbReference>
<dbReference type="InterPro" id="IPR007728">
    <property type="entry name" value="Pre-SET_dom"/>
</dbReference>
<feature type="binding site" evidence="13">
    <location>
        <position position="356"/>
    </location>
    <ligand>
        <name>Zn(2+)</name>
        <dbReference type="ChEBI" id="CHEBI:29105"/>
        <label>3</label>
    </ligand>
</feature>
<feature type="binding site" evidence="13">
    <location>
        <position position="360"/>
    </location>
    <ligand>
        <name>Zn(2+)</name>
        <dbReference type="ChEBI" id="CHEBI:29105"/>
        <label>2</label>
    </ligand>
</feature>
<dbReference type="InterPro" id="IPR016197">
    <property type="entry name" value="Chromo-like_dom_sf"/>
</dbReference>
<evidence type="ECO:0000256" key="3">
    <source>
        <dbReference type="ARBA" id="ARBA00022454"/>
    </source>
</evidence>
<keyword evidence="19" id="KW-1185">Reference proteome</keyword>
<comment type="subcellular location">
    <subcellularLocation>
        <location evidence="2">Chromosome</location>
        <location evidence="2">Centromere</location>
    </subcellularLocation>
    <subcellularLocation>
        <location evidence="1 12">Nucleus</location>
    </subcellularLocation>
</comment>
<keyword evidence="4 12" id="KW-0489">Methyltransferase</keyword>
<dbReference type="SMART" id="SM00298">
    <property type="entry name" value="CHROMO"/>
    <property type="match status" value="1"/>
</dbReference>
<dbReference type="Proteomes" id="UP000699462">
    <property type="component" value="Unassembled WGS sequence"/>
</dbReference>
<evidence type="ECO:0000256" key="9">
    <source>
        <dbReference type="ARBA" id="ARBA00022853"/>
    </source>
</evidence>
<evidence type="ECO:0000256" key="6">
    <source>
        <dbReference type="ARBA" id="ARBA00022691"/>
    </source>
</evidence>
<proteinExistence type="inferred from homology"/>
<evidence type="ECO:0000259" key="15">
    <source>
        <dbReference type="PROSITE" id="PS50280"/>
    </source>
</evidence>
<dbReference type="CDD" id="cd00024">
    <property type="entry name" value="CD_CSD"/>
    <property type="match status" value="1"/>
</dbReference>
<evidence type="ECO:0000256" key="2">
    <source>
        <dbReference type="ARBA" id="ARBA00004584"/>
    </source>
</evidence>
<dbReference type="PROSITE" id="PS00598">
    <property type="entry name" value="CHROMO_1"/>
    <property type="match status" value="1"/>
</dbReference>
<evidence type="ECO:0000256" key="5">
    <source>
        <dbReference type="ARBA" id="ARBA00022679"/>
    </source>
</evidence>
<dbReference type="GO" id="GO:0005634">
    <property type="term" value="C:nucleus"/>
    <property type="evidence" value="ECO:0007669"/>
    <property type="project" value="UniProtKB-SubCell"/>
</dbReference>
<dbReference type="GO" id="GO:0000775">
    <property type="term" value="C:chromosome, centromeric region"/>
    <property type="evidence" value="ECO:0007669"/>
    <property type="project" value="UniProtKB-SubCell"/>
</dbReference>
<name>A0A8T0DWH9_9TREM</name>
<protein>
    <recommendedName>
        <fullName evidence="12">Histone-lysine N-methyltransferase</fullName>
        <ecNumber evidence="12">2.1.1.355</ecNumber>
    </recommendedName>
</protein>
<dbReference type="EMBL" id="JTDF01000728">
    <property type="protein sequence ID" value="KAF8571067.1"/>
    <property type="molecule type" value="Genomic_DNA"/>
</dbReference>
<feature type="binding site" evidence="13">
    <location>
        <position position="356"/>
    </location>
    <ligand>
        <name>Zn(2+)</name>
        <dbReference type="ChEBI" id="CHEBI:29105"/>
        <label>2</label>
    </ligand>
</feature>
<feature type="binding site" evidence="13">
    <location>
        <position position="294"/>
    </location>
    <ligand>
        <name>Zn(2+)</name>
        <dbReference type="ChEBI" id="CHEBI:29105"/>
        <label>2</label>
    </ligand>
</feature>
<dbReference type="Gene3D" id="2.170.270.10">
    <property type="entry name" value="SET domain"/>
    <property type="match status" value="1"/>
</dbReference>
<dbReference type="CDD" id="cd10542">
    <property type="entry name" value="SET_SUV39H"/>
    <property type="match status" value="1"/>
</dbReference>
<sequence>MPSQFSFSDAVIYEGDCSRNILEISAKENTKISEDSCWLLLELCLSKLPLKKTYDFLDELYGNRELRFPEGTEFTVESIRARSINKGVVYYFVKWEGWPPVFNTWEPESNLTDCKEAINEFNERCGSSVGMLPIESHIGKKAQLAEVMDRLKEATLCSSLNPPQLLCRFMELLPVSSDIPRPYKQPTFFNMGTQLAAQCSEAEVKGITIKRSAGDAAFAPISAKRVRLTQKDKQTLSQALQVFQQKLNSVYVNEAPITVDNHVDSECPPVDFQPIPDYLPGQGVFLPTKAPVGCECTLVEPVSSETSPSKTEAIVVREPCWENRRRGCCAVRAGACAPYNKYKRLVAPPGHPVYECNSQCPCSSTCPFRVVQLGRKIPLCVFRTRDRGWGVKTKTPIGKGTFVAEYLGEILTFEEAEKRGLIYDKQTMTYLFDLDFEGDAHFTVDASQMGNISHFFNHSCDPNLTVRCVFIECLDTKLPRIALFASRFIRKDEELTFDYNMTGVIHSPEVPVTVPDDLQSTSLPDGSVNGRKSPTFSYSSAELTVDTGSEISFDSKSLNSKGPRMKCLCRSKKCRGYLVA</sequence>
<feature type="binding site" evidence="13">
    <location>
        <position position="362"/>
    </location>
    <ligand>
        <name>Zn(2+)</name>
        <dbReference type="ChEBI" id="CHEBI:29105"/>
        <label>3</label>
    </ligand>
</feature>
<dbReference type="InterPro" id="IPR023780">
    <property type="entry name" value="Chromo_domain"/>
</dbReference>
<evidence type="ECO:0000256" key="4">
    <source>
        <dbReference type="ARBA" id="ARBA00022603"/>
    </source>
</evidence>
<dbReference type="EC" id="2.1.1.355" evidence="12"/>
<dbReference type="SUPFAM" id="SSF82199">
    <property type="entry name" value="SET domain"/>
    <property type="match status" value="1"/>
</dbReference>
<feature type="binding site" evidence="13">
    <location>
        <position position="294"/>
    </location>
    <ligand>
        <name>Zn(2+)</name>
        <dbReference type="ChEBI" id="CHEBI:29105"/>
        <label>1</label>
    </ligand>
</feature>
<comment type="caution">
    <text evidence="18">The sequence shown here is derived from an EMBL/GenBank/DDBJ whole genome shotgun (WGS) entry which is preliminary data.</text>
</comment>
<comment type="catalytic activity">
    <reaction evidence="12">
        <text>L-lysyl(9)-[histone H3] + 3 S-adenosyl-L-methionine = N(6),N(6),N(6)-trimethyl-L-lysyl(9)-[histone H3] + 3 S-adenosyl-L-homocysteine + 3 H(+)</text>
        <dbReference type="Rhea" id="RHEA:60276"/>
        <dbReference type="Rhea" id="RHEA-COMP:15538"/>
        <dbReference type="Rhea" id="RHEA-COMP:15546"/>
        <dbReference type="ChEBI" id="CHEBI:15378"/>
        <dbReference type="ChEBI" id="CHEBI:29969"/>
        <dbReference type="ChEBI" id="CHEBI:57856"/>
        <dbReference type="ChEBI" id="CHEBI:59789"/>
        <dbReference type="ChEBI" id="CHEBI:61961"/>
        <dbReference type="EC" id="2.1.1.355"/>
    </reaction>
</comment>
<evidence type="ECO:0000313" key="19">
    <source>
        <dbReference type="Proteomes" id="UP000699462"/>
    </source>
</evidence>
<dbReference type="PANTHER" id="PTHR46223">
    <property type="entry name" value="HISTONE-LYSINE N-METHYLTRANSFERASE SUV39H"/>
    <property type="match status" value="1"/>
</dbReference>
<dbReference type="PROSITE" id="PS50013">
    <property type="entry name" value="CHROMO_2"/>
    <property type="match status" value="1"/>
</dbReference>
<keyword evidence="9 12" id="KW-0156">Chromatin regulator</keyword>
<dbReference type="PANTHER" id="PTHR46223:SF4">
    <property type="entry name" value="HISTONE-LYSINE N-METHYLTRANSFERASE-RELATED"/>
    <property type="match status" value="1"/>
</dbReference>
<dbReference type="Pfam" id="PF00856">
    <property type="entry name" value="SET"/>
    <property type="match status" value="1"/>
</dbReference>
<evidence type="ECO:0000256" key="10">
    <source>
        <dbReference type="ARBA" id="ARBA00023242"/>
    </source>
</evidence>
<evidence type="ECO:0000256" key="7">
    <source>
        <dbReference type="ARBA" id="ARBA00022723"/>
    </source>
</evidence>
<dbReference type="GO" id="GO:0032259">
    <property type="term" value="P:methylation"/>
    <property type="evidence" value="ECO:0007669"/>
    <property type="project" value="UniProtKB-KW"/>
</dbReference>
<feature type="binding site" evidence="13">
    <location>
        <position position="329"/>
    </location>
    <ligand>
        <name>Zn(2+)</name>
        <dbReference type="ChEBI" id="CHEBI:29105"/>
        <label>2</label>
    </ligand>
</feature>
<dbReference type="InterPro" id="IPR046341">
    <property type="entry name" value="SET_dom_sf"/>
</dbReference>
<dbReference type="SUPFAM" id="SSF54160">
    <property type="entry name" value="Chromo domain-like"/>
    <property type="match status" value="1"/>
</dbReference>
<accession>A0A8T0DWH9</accession>
<feature type="binding site" evidence="13">
    <location>
        <position position="366"/>
    </location>
    <ligand>
        <name>Zn(2+)</name>
        <dbReference type="ChEBI" id="CHEBI:29105"/>
        <label>3</label>
    </ligand>
</feature>
<evidence type="ECO:0000313" key="18">
    <source>
        <dbReference type="EMBL" id="KAF8571067.1"/>
    </source>
</evidence>
<feature type="binding site" evidence="13">
    <location>
        <position position="460"/>
    </location>
    <ligand>
        <name>Zn(2+)</name>
        <dbReference type="ChEBI" id="CHEBI:29105"/>
        <label>4</label>
    </ligand>
</feature>
<evidence type="ECO:0000259" key="17">
    <source>
        <dbReference type="PROSITE" id="PS50868"/>
    </source>
</evidence>
<dbReference type="Pfam" id="PF00385">
    <property type="entry name" value="Chromo"/>
    <property type="match status" value="1"/>
</dbReference>
<feature type="binding site" evidence="13">
    <location>
        <position position="296"/>
    </location>
    <ligand>
        <name>Zn(2+)</name>
        <dbReference type="ChEBI" id="CHEBI:29105"/>
        <label>1</label>
    </ligand>
</feature>
<dbReference type="PROSITE" id="PS50280">
    <property type="entry name" value="SET"/>
    <property type="match status" value="1"/>
</dbReference>
<dbReference type="PIRSF" id="PIRSF009343">
    <property type="entry name" value="SUV39_SET"/>
    <property type="match status" value="1"/>
</dbReference>
<feature type="binding site" evidence="13">
    <location>
        <position position="328"/>
    </location>
    <ligand>
        <name>Zn(2+)</name>
        <dbReference type="ChEBI" id="CHEBI:29105"/>
        <label>1</label>
    </ligand>
</feature>
<dbReference type="Gene3D" id="2.40.50.40">
    <property type="match status" value="1"/>
</dbReference>
<keyword evidence="8 12" id="KW-0862">Zinc</keyword>
<dbReference type="InterPro" id="IPR023779">
    <property type="entry name" value="Chromodomain_CS"/>
</dbReference>
<dbReference type="PROSITE" id="PS50867">
    <property type="entry name" value="PRE_SET"/>
    <property type="match status" value="1"/>
</dbReference>
<dbReference type="AlphaFoldDB" id="A0A8T0DWH9"/>
<evidence type="ECO:0000256" key="11">
    <source>
        <dbReference type="ARBA" id="ARBA00023328"/>
    </source>
</evidence>
<keyword evidence="10 12" id="KW-0539">Nucleus</keyword>
<evidence type="ECO:0000256" key="8">
    <source>
        <dbReference type="ARBA" id="ARBA00022833"/>
    </source>
</evidence>
<dbReference type="SMART" id="SM00468">
    <property type="entry name" value="PreSET"/>
    <property type="match status" value="1"/>
</dbReference>
<feature type="domain" description="Post-SET" evidence="17">
    <location>
        <begin position="563"/>
        <end position="579"/>
    </location>
</feature>
<dbReference type="InterPro" id="IPR003616">
    <property type="entry name" value="Post-SET_dom"/>
</dbReference>
<keyword evidence="5 12" id="KW-0808">Transferase</keyword>
<gene>
    <name evidence="18" type="ORF">P879_05332</name>
</gene>
<feature type="domain" description="Pre-SET" evidence="16">
    <location>
        <begin position="292"/>
        <end position="374"/>
    </location>
</feature>
<comment type="similarity">
    <text evidence="12">Belongs to the class V-like SAM-binding methyltransferase superfamily. Histone-lysine methyltransferase family. Suvar3-9 subfamily.</text>
</comment>
<keyword evidence="3" id="KW-0158">Chromosome</keyword>
<organism evidence="18 19">
    <name type="scientific">Paragonimus westermani</name>
    <dbReference type="NCBI Taxonomy" id="34504"/>
    <lineage>
        <taxon>Eukaryota</taxon>
        <taxon>Metazoa</taxon>
        <taxon>Spiralia</taxon>
        <taxon>Lophotrochozoa</taxon>
        <taxon>Platyhelminthes</taxon>
        <taxon>Trematoda</taxon>
        <taxon>Digenea</taxon>
        <taxon>Plagiorchiida</taxon>
        <taxon>Troglotremata</taxon>
        <taxon>Troglotrematidae</taxon>
        <taxon>Paragonimus</taxon>
    </lineage>
</organism>
<keyword evidence="7 12" id="KW-0479">Metal-binding</keyword>
<reference evidence="18 19" key="1">
    <citation type="submission" date="2019-07" db="EMBL/GenBank/DDBJ databases">
        <title>Annotation for the trematode Paragonimus westermani.</title>
        <authorList>
            <person name="Choi Y.-J."/>
        </authorList>
    </citation>
    <scope>NUCLEOTIDE SEQUENCE [LARGE SCALE GENOMIC DNA]</scope>
    <source>
        <strain evidence="18">180907_Pwestermani</strain>
    </source>
</reference>
<dbReference type="InterPro" id="IPR000953">
    <property type="entry name" value="Chromo/chromo_shadow_dom"/>
</dbReference>
<feature type="domain" description="SET" evidence="15">
    <location>
        <begin position="377"/>
        <end position="500"/>
    </location>
</feature>
<keyword evidence="11" id="KW-0137">Centromere</keyword>
<evidence type="ECO:0000259" key="14">
    <source>
        <dbReference type="PROSITE" id="PS50013"/>
    </source>
</evidence>